<dbReference type="GO" id="GO:0005739">
    <property type="term" value="C:mitochondrion"/>
    <property type="evidence" value="ECO:0007669"/>
    <property type="project" value="TreeGrafter"/>
</dbReference>
<name>A0AA38Y647_9EURO</name>
<dbReference type="Gene3D" id="3.90.226.10">
    <property type="entry name" value="2-enoyl-CoA Hydratase, Chain A, domain 1"/>
    <property type="match status" value="1"/>
</dbReference>
<dbReference type="InterPro" id="IPR018376">
    <property type="entry name" value="Enoyl-CoA_hyd/isom_CS"/>
</dbReference>
<proteinExistence type="inferred from homology"/>
<dbReference type="EMBL" id="JAPDRN010000029">
    <property type="protein sequence ID" value="KAJ9636483.1"/>
    <property type="molecule type" value="Genomic_DNA"/>
</dbReference>
<evidence type="ECO:0000256" key="2">
    <source>
        <dbReference type="RuleBase" id="RU003707"/>
    </source>
</evidence>
<dbReference type="GO" id="GO:0006635">
    <property type="term" value="P:fatty acid beta-oxidation"/>
    <property type="evidence" value="ECO:0007669"/>
    <property type="project" value="TreeGrafter"/>
</dbReference>
<dbReference type="PANTHER" id="PTHR11941">
    <property type="entry name" value="ENOYL-COA HYDRATASE-RELATED"/>
    <property type="match status" value="1"/>
</dbReference>
<dbReference type="CDD" id="cd06558">
    <property type="entry name" value="crotonase-like"/>
    <property type="match status" value="1"/>
</dbReference>
<dbReference type="AlphaFoldDB" id="A0AA38Y647"/>
<evidence type="ECO:0008006" key="5">
    <source>
        <dbReference type="Google" id="ProtNLM"/>
    </source>
</evidence>
<evidence type="ECO:0000256" key="1">
    <source>
        <dbReference type="ARBA" id="ARBA00005254"/>
    </source>
</evidence>
<sequence>MQPDLLYQPPSTSFLKLSYPAPHVVLVTMSRPEKLNCTTGANIVEMTEVFRWIDDEPWIRVSILTGAGRAFSTGADLKEWQAKTSAPNSRPGAGPGDVPGALPVSNRLGKKPVIAAVNGLALGGGFENVINCDIVVAADTASFGLVEVKRGVAAYAGALPRLIRTIGLQRASELALTGEYITPEQAERWGLVNRTVPHARVVEEAIRFAKMIADNSPDSVICTRAGLRQGWETASVVEATAVTSRREWADLQRADNIKEGLKAFREKRPAVWTAAKL</sequence>
<dbReference type="Proteomes" id="UP001172681">
    <property type="component" value="Unassembled WGS sequence"/>
</dbReference>
<accession>A0AA38Y647</accession>
<dbReference type="GO" id="GO:0003824">
    <property type="term" value="F:catalytic activity"/>
    <property type="evidence" value="ECO:0007669"/>
    <property type="project" value="InterPro"/>
</dbReference>
<dbReference type="InterPro" id="IPR001753">
    <property type="entry name" value="Enoyl-CoA_hydra/iso"/>
</dbReference>
<dbReference type="PROSITE" id="PS00166">
    <property type="entry name" value="ENOYL_COA_HYDRATASE"/>
    <property type="match status" value="1"/>
</dbReference>
<dbReference type="SUPFAM" id="SSF52096">
    <property type="entry name" value="ClpP/crotonase"/>
    <property type="match status" value="1"/>
</dbReference>
<evidence type="ECO:0000313" key="3">
    <source>
        <dbReference type="EMBL" id="KAJ9636483.1"/>
    </source>
</evidence>
<comment type="similarity">
    <text evidence="1 2">Belongs to the enoyl-CoA hydratase/isomerase family.</text>
</comment>
<dbReference type="Pfam" id="PF00378">
    <property type="entry name" value="ECH_1"/>
    <property type="match status" value="1"/>
</dbReference>
<organism evidence="3 4">
    <name type="scientific">Knufia peltigerae</name>
    <dbReference type="NCBI Taxonomy" id="1002370"/>
    <lineage>
        <taxon>Eukaryota</taxon>
        <taxon>Fungi</taxon>
        <taxon>Dikarya</taxon>
        <taxon>Ascomycota</taxon>
        <taxon>Pezizomycotina</taxon>
        <taxon>Eurotiomycetes</taxon>
        <taxon>Chaetothyriomycetidae</taxon>
        <taxon>Chaetothyriales</taxon>
        <taxon>Trichomeriaceae</taxon>
        <taxon>Knufia</taxon>
    </lineage>
</organism>
<dbReference type="PANTHER" id="PTHR11941:SF158">
    <property type="entry name" value="ENOYL-COA HYDRATASE (AFU_ORTHOLOGUE AFUA_2G10650)"/>
    <property type="match status" value="1"/>
</dbReference>
<comment type="caution">
    <text evidence="3">The sequence shown here is derived from an EMBL/GenBank/DDBJ whole genome shotgun (WGS) entry which is preliminary data.</text>
</comment>
<reference evidence="3" key="1">
    <citation type="submission" date="2022-10" db="EMBL/GenBank/DDBJ databases">
        <title>Culturing micro-colonial fungi from biological soil crusts in the Mojave desert and describing Neophaeococcomyces mojavensis, and introducing the new genera and species Taxawa tesnikishii.</title>
        <authorList>
            <person name="Kurbessoian T."/>
            <person name="Stajich J.E."/>
        </authorList>
    </citation>
    <scope>NUCLEOTIDE SEQUENCE</scope>
    <source>
        <strain evidence="3">TK_35</strain>
    </source>
</reference>
<dbReference type="InterPro" id="IPR029045">
    <property type="entry name" value="ClpP/crotonase-like_dom_sf"/>
</dbReference>
<evidence type="ECO:0000313" key="4">
    <source>
        <dbReference type="Proteomes" id="UP001172681"/>
    </source>
</evidence>
<protein>
    <recommendedName>
        <fullName evidence="5">Enoyl-CoA hydratase</fullName>
    </recommendedName>
</protein>
<gene>
    <name evidence="3" type="ORF">H2204_005316</name>
</gene>
<keyword evidence="4" id="KW-1185">Reference proteome</keyword>